<dbReference type="PANTHER" id="PTHR16525">
    <property type="entry name" value="PROTEIN C12ORF4"/>
    <property type="match status" value="1"/>
</dbReference>
<evidence type="ECO:0000313" key="3">
    <source>
        <dbReference type="Proteomes" id="UP000076078"/>
    </source>
</evidence>
<feature type="region of interest" description="Disordered" evidence="1">
    <location>
        <begin position="237"/>
        <end position="283"/>
    </location>
</feature>
<reference evidence="2 3" key="1">
    <citation type="submission" date="2015-12" db="EMBL/GenBank/DDBJ databases">
        <title>Dictyostelia acquired genes for synthesis and detection of signals that induce cell-type specialization by lateral gene transfer from prokaryotes.</title>
        <authorList>
            <person name="Gloeckner G."/>
            <person name="Schaap P."/>
        </authorList>
    </citation>
    <scope>NUCLEOTIDE SEQUENCE [LARGE SCALE GENOMIC DNA]</scope>
    <source>
        <strain evidence="2 3">TK</strain>
    </source>
</reference>
<dbReference type="InterPro" id="IPR019311">
    <property type="entry name" value="Fy-3"/>
</dbReference>
<evidence type="ECO:0000256" key="1">
    <source>
        <dbReference type="SAM" id="MobiDB-lite"/>
    </source>
</evidence>
<dbReference type="STRING" id="361077.A0A151Z5Q0"/>
<sequence>MIIHNDISFNISFPVGKKFVMGTFTLKYGEQVSSSVDQFMNEYDIPIYLRISLLSAIEELLKKEYIDYKDFEDKDNVEKVQLGTLNSKINKLADQYTEKTSYWNGLIKNQETEKQKLKEERISTFLYLVNKSNDTTERIINQEESFAIEFSILLGKRNDELKYLNERNSKEMEEAFKSNLKSEQIEEIVSRNLKENELVEERYDLEIKNLKRKQKNDFTQFLNDLYWLEKTKDNFESMEQKDAPTTSKSVNNSNSSTSTISSPTTNQQSQPQPNTATNTNNPVSIVDSIGQSLDAKLQRASSFFNFGFNKNKNQPSSTPTSPVTSTTNTTTNTNIPSGSNNTINSPNISTNVNNNNNNNSLATSNSSNTSTSSNNTPVATSVSSVNTSSTNTVKKRYYKIYENYLISVGVQKKKLFKFKLIDASPLQLCRPISTGEYLRSKRMKYIKTLYSDSLSAVILLTDPSLTFQSTSAEKSFIKYCNMSTELHFDSVDKQIEQFRTSLKSPVRNGDFFITKHSNLSDVQVVFHLVIDSEIRSPLGQSTLPTTSDLAKGLRNIILTASKYGIGNLTIPIALTDSDIELSITSNVLSQRLTSILSVTRASLSSLHDLTSIQTVQFSLPPSLDSGGTSGSGPIASKWRSAMAPFIYIS</sequence>
<comment type="caution">
    <text evidence="2">The sequence shown here is derived from an EMBL/GenBank/DDBJ whole genome shotgun (WGS) entry which is preliminary data.</text>
</comment>
<dbReference type="GO" id="GO:0005737">
    <property type="term" value="C:cytoplasm"/>
    <property type="evidence" value="ECO:0007669"/>
    <property type="project" value="TreeGrafter"/>
</dbReference>
<dbReference type="Pfam" id="PF10154">
    <property type="entry name" value="Fy-3"/>
    <property type="match status" value="3"/>
</dbReference>
<organism evidence="2 3">
    <name type="scientific">Tieghemostelium lacteum</name>
    <name type="common">Slime mold</name>
    <name type="synonym">Dictyostelium lacteum</name>
    <dbReference type="NCBI Taxonomy" id="361077"/>
    <lineage>
        <taxon>Eukaryota</taxon>
        <taxon>Amoebozoa</taxon>
        <taxon>Evosea</taxon>
        <taxon>Eumycetozoa</taxon>
        <taxon>Dictyostelia</taxon>
        <taxon>Dictyosteliales</taxon>
        <taxon>Raperosteliaceae</taxon>
        <taxon>Tieghemostelium</taxon>
    </lineage>
</organism>
<proteinExistence type="predicted"/>
<keyword evidence="3" id="KW-1185">Reference proteome</keyword>
<feature type="region of interest" description="Disordered" evidence="1">
    <location>
        <begin position="307"/>
        <end position="386"/>
    </location>
</feature>
<gene>
    <name evidence="2" type="ORF">DLAC_09946</name>
</gene>
<dbReference type="OrthoDB" id="415359at2759"/>
<dbReference type="EMBL" id="LODT01000041">
    <property type="protein sequence ID" value="KYQ89286.1"/>
    <property type="molecule type" value="Genomic_DNA"/>
</dbReference>
<evidence type="ECO:0000313" key="2">
    <source>
        <dbReference type="EMBL" id="KYQ89286.1"/>
    </source>
</evidence>
<dbReference type="PANTHER" id="PTHR16525:SF0">
    <property type="entry name" value="PROTEIN C12ORF4"/>
    <property type="match status" value="1"/>
</dbReference>
<accession>A0A151Z5Q0</accession>
<dbReference type="InParanoid" id="A0A151Z5Q0"/>
<dbReference type="OMA" id="YCNMSTE"/>
<protein>
    <submittedName>
        <fullName evidence="2">Uncharacterized protein</fullName>
    </submittedName>
</protein>
<dbReference type="AlphaFoldDB" id="A0A151Z5Q0"/>
<name>A0A151Z5Q0_TIELA</name>
<dbReference type="Proteomes" id="UP000076078">
    <property type="component" value="Unassembled WGS sequence"/>
</dbReference>
<dbReference type="FunCoup" id="A0A151Z5Q0">
    <property type="interactions" value="114"/>
</dbReference>
<feature type="compositionally biased region" description="Low complexity" evidence="1">
    <location>
        <begin position="244"/>
        <end position="282"/>
    </location>
</feature>